<dbReference type="AlphaFoldDB" id="A0A1H8FP07"/>
<sequence length="845" mass="95516">METKYIGEHLLPGQFGHFFAVLSFIASLVATIAYFNVIRAKETTLQDSWKKLARIAFVIEIASVFAVFGILYYVLYNHFFEYKYVWRNSSRSLEVKYLLSSFWADQEGSFLLWSIWHCVLGVILLFRAKKWEAPVMTVLSFAQLCLASMLLGIYILGYRVGSNPFLLLRQAEENINLPWVSRPDYLSMITDGNGLNPLLQNYWMVIHPPVLFLGFASMIIPFAYALSGLWTRQYTEWTKPALPWALFAGMILGTGVMMGAAWAYESLTFGGYWAWDPVENGSLVPWLTMVAGIHTLLAFRHTGHALKSTFFFFFISFVLILYATFLTRSGVLGDTSVHSFTDLGMSGQLLVYMGVFTIPAFWLLIARRKEIPDIKREESSYSREFWLFVGALVLLIAAIQITFTTSIPVWNKLLDLSGLRKAFNIKQLAPPLEPVFHYNKIQIWVAIVLGLLTAMVQYLKYKDTPRKQLTAKLLWPTLIAIAATALIGWLGNINFDTYGAGFLVAIYIMLFGSVYAVVANFGYIFTGLKGKVKSAGASVAHIGFGLVLLGVLISSSKKETISIDRMKMLDNGFFGKESKENPRENLMLPRNFPVQMGAYHVTYAGDSTAAGDPKTYYVVRYEKKDPANGAMLENFTLYPDAFINTKGQEGLTPNPSSRHYLTRDIFTYVTAVPRKDEANDTAQYSPHEVKQGDSIFFSNGYIIFTALQPQPKHRNYEPQPGDLAVGAQLEVHTKNNEEFKLQPVYFIRDNTYQFSIPDTLSPLALYVRFSKILPKENKIELEVKEAGTFDDYIVLKAFIFPFINVLWIGVLIMIAGFLMSMYQRIKGNKQTPVRGARPATALQEA</sequence>
<feature type="transmembrane region" description="Helical" evidence="3">
    <location>
        <begin position="242"/>
        <end position="263"/>
    </location>
</feature>
<evidence type="ECO:0000256" key="2">
    <source>
        <dbReference type="ARBA" id="ARBA00022748"/>
    </source>
</evidence>
<feature type="transmembrane region" description="Helical" evidence="3">
    <location>
        <begin position="283"/>
        <end position="299"/>
    </location>
</feature>
<feature type="domain" description="Cytochrome c assembly protein" evidence="4">
    <location>
        <begin position="103"/>
        <end position="329"/>
    </location>
</feature>
<evidence type="ECO:0000256" key="1">
    <source>
        <dbReference type="ARBA" id="ARBA00009186"/>
    </source>
</evidence>
<evidence type="ECO:0000259" key="5">
    <source>
        <dbReference type="Pfam" id="PF16327"/>
    </source>
</evidence>
<accession>A0A1H8FP07</accession>
<dbReference type="GO" id="GO:0017004">
    <property type="term" value="P:cytochrome complex assembly"/>
    <property type="evidence" value="ECO:0007669"/>
    <property type="project" value="UniProtKB-KW"/>
</dbReference>
<gene>
    <name evidence="6" type="ORF">SAMN04488505_109254</name>
</gene>
<name>A0A1H8FP07_9BACT</name>
<evidence type="ECO:0000313" key="6">
    <source>
        <dbReference type="EMBL" id="SEN33330.1"/>
    </source>
</evidence>
<feature type="transmembrane region" description="Helical" evidence="3">
    <location>
        <begin position="441"/>
        <end position="461"/>
    </location>
</feature>
<dbReference type="OrthoDB" id="9761451at2"/>
<keyword evidence="2" id="KW-0201">Cytochrome c-type biogenesis</keyword>
<evidence type="ECO:0000259" key="4">
    <source>
        <dbReference type="Pfam" id="PF01578"/>
    </source>
</evidence>
<feature type="transmembrane region" description="Helical" evidence="3">
    <location>
        <begin position="15"/>
        <end position="35"/>
    </location>
</feature>
<feature type="transmembrane region" description="Helical" evidence="3">
    <location>
        <begin position="138"/>
        <end position="157"/>
    </location>
</feature>
<comment type="similarity">
    <text evidence="1">Belongs to the CcmF/CycK/Ccl1/NrfE/CcsA family.</text>
</comment>
<keyword evidence="7" id="KW-1185">Reference proteome</keyword>
<dbReference type="PANTHER" id="PTHR43653">
    <property type="entry name" value="CYTOCHROME C ASSEMBLY PROTEIN-RELATED"/>
    <property type="match status" value="1"/>
</dbReference>
<feature type="transmembrane region" description="Helical" evidence="3">
    <location>
        <begin position="535"/>
        <end position="553"/>
    </location>
</feature>
<evidence type="ECO:0000313" key="7">
    <source>
        <dbReference type="Proteomes" id="UP000198984"/>
    </source>
</evidence>
<keyword evidence="3" id="KW-1133">Transmembrane helix</keyword>
<dbReference type="Pfam" id="PF01578">
    <property type="entry name" value="Cytochrom_C_asm"/>
    <property type="match status" value="1"/>
</dbReference>
<reference evidence="6 7" key="1">
    <citation type="submission" date="2016-10" db="EMBL/GenBank/DDBJ databases">
        <authorList>
            <person name="de Groot N.N."/>
        </authorList>
    </citation>
    <scope>NUCLEOTIDE SEQUENCE [LARGE SCALE GENOMIC DNA]</scope>
    <source>
        <strain evidence="6 7">DSM 21039</strain>
    </source>
</reference>
<dbReference type="GO" id="GO:0015232">
    <property type="term" value="F:heme transmembrane transporter activity"/>
    <property type="evidence" value="ECO:0007669"/>
    <property type="project" value="InterPro"/>
</dbReference>
<protein>
    <submittedName>
        <fullName evidence="6">Cytochrome c-type biogenesis protein CcmF</fullName>
    </submittedName>
</protein>
<keyword evidence="3" id="KW-0472">Membrane</keyword>
<feature type="domain" description="Cytochrome c-type biogenesis protein CcmF C-terminal" evidence="5">
    <location>
        <begin position="352"/>
        <end position="568"/>
    </location>
</feature>
<organism evidence="6 7">
    <name type="scientific">Chitinophaga rupis</name>
    <dbReference type="NCBI Taxonomy" id="573321"/>
    <lineage>
        <taxon>Bacteria</taxon>
        <taxon>Pseudomonadati</taxon>
        <taxon>Bacteroidota</taxon>
        <taxon>Chitinophagia</taxon>
        <taxon>Chitinophagales</taxon>
        <taxon>Chitinophagaceae</taxon>
        <taxon>Chitinophaga</taxon>
    </lineage>
</organism>
<keyword evidence="3" id="KW-0812">Transmembrane</keyword>
<dbReference type="PRINTS" id="PR01410">
    <property type="entry name" value="CCBIOGENESIS"/>
</dbReference>
<feature type="transmembrane region" description="Helical" evidence="3">
    <location>
        <begin position="108"/>
        <end position="126"/>
    </location>
</feature>
<feature type="transmembrane region" description="Helical" evidence="3">
    <location>
        <begin position="345"/>
        <end position="365"/>
    </location>
</feature>
<feature type="transmembrane region" description="Helical" evidence="3">
    <location>
        <begin position="210"/>
        <end position="230"/>
    </location>
</feature>
<dbReference type="PANTHER" id="PTHR43653:SF1">
    <property type="entry name" value="CYTOCHROME C-TYPE BIOGENESIS PROTEIN CCMF"/>
    <property type="match status" value="1"/>
</dbReference>
<dbReference type="InterPro" id="IPR002541">
    <property type="entry name" value="Cyt_c_assembly"/>
</dbReference>
<dbReference type="Pfam" id="PF16327">
    <property type="entry name" value="CcmF_C"/>
    <property type="match status" value="1"/>
</dbReference>
<dbReference type="InterPro" id="IPR032523">
    <property type="entry name" value="CcmF_C"/>
</dbReference>
<feature type="transmembrane region" description="Helical" evidence="3">
    <location>
        <begin position="385"/>
        <end position="410"/>
    </location>
</feature>
<feature type="transmembrane region" description="Helical" evidence="3">
    <location>
        <begin position="497"/>
        <end position="523"/>
    </location>
</feature>
<dbReference type="EMBL" id="FOBB01000009">
    <property type="protein sequence ID" value="SEN33330.1"/>
    <property type="molecule type" value="Genomic_DNA"/>
</dbReference>
<dbReference type="GO" id="GO:0020037">
    <property type="term" value="F:heme binding"/>
    <property type="evidence" value="ECO:0007669"/>
    <property type="project" value="InterPro"/>
</dbReference>
<feature type="transmembrane region" description="Helical" evidence="3">
    <location>
        <begin position="798"/>
        <end position="819"/>
    </location>
</feature>
<feature type="transmembrane region" description="Helical" evidence="3">
    <location>
        <begin position="55"/>
        <end position="75"/>
    </location>
</feature>
<dbReference type="Proteomes" id="UP000198984">
    <property type="component" value="Unassembled WGS sequence"/>
</dbReference>
<dbReference type="InterPro" id="IPR003567">
    <property type="entry name" value="Cyt_c_biogenesis"/>
</dbReference>
<feature type="transmembrane region" description="Helical" evidence="3">
    <location>
        <begin position="473"/>
        <end position="491"/>
    </location>
</feature>
<proteinExistence type="inferred from homology"/>
<dbReference type="RefSeq" id="WP_089919477.1">
    <property type="nucleotide sequence ID" value="NZ_FOBB01000009.1"/>
</dbReference>
<dbReference type="GO" id="GO:0016020">
    <property type="term" value="C:membrane"/>
    <property type="evidence" value="ECO:0007669"/>
    <property type="project" value="InterPro"/>
</dbReference>
<evidence type="ECO:0000256" key="3">
    <source>
        <dbReference type="SAM" id="Phobius"/>
    </source>
</evidence>
<dbReference type="STRING" id="573321.SAMN04488505_109254"/>
<feature type="transmembrane region" description="Helical" evidence="3">
    <location>
        <begin position="306"/>
        <end position="325"/>
    </location>
</feature>